<comment type="caution">
    <text evidence="1">The sequence shown here is derived from an EMBL/GenBank/DDBJ whole genome shotgun (WGS) entry which is preliminary data.</text>
</comment>
<dbReference type="Proteomes" id="UP001642260">
    <property type="component" value="Unassembled WGS sequence"/>
</dbReference>
<organism evidence="1 2">
    <name type="scientific">Eruca vesicaria subsp. sativa</name>
    <name type="common">Garden rocket</name>
    <name type="synonym">Eruca sativa</name>
    <dbReference type="NCBI Taxonomy" id="29727"/>
    <lineage>
        <taxon>Eukaryota</taxon>
        <taxon>Viridiplantae</taxon>
        <taxon>Streptophyta</taxon>
        <taxon>Embryophyta</taxon>
        <taxon>Tracheophyta</taxon>
        <taxon>Spermatophyta</taxon>
        <taxon>Magnoliopsida</taxon>
        <taxon>eudicotyledons</taxon>
        <taxon>Gunneridae</taxon>
        <taxon>Pentapetalae</taxon>
        <taxon>rosids</taxon>
        <taxon>malvids</taxon>
        <taxon>Brassicales</taxon>
        <taxon>Brassicaceae</taxon>
        <taxon>Brassiceae</taxon>
        <taxon>Eruca</taxon>
    </lineage>
</organism>
<evidence type="ECO:0000313" key="1">
    <source>
        <dbReference type="EMBL" id="CAH8385075.1"/>
    </source>
</evidence>
<name>A0ABC8LPL0_ERUVS</name>
<accession>A0ABC8LPL0</accession>
<dbReference type="AlphaFoldDB" id="A0ABC8LPL0"/>
<evidence type="ECO:0000313" key="2">
    <source>
        <dbReference type="Proteomes" id="UP001642260"/>
    </source>
</evidence>
<sequence length="64" mass="7112">MGFWFNGCKRSRQVKLEAAIFGILDERRHRRSLVEQSDAAGAVVSKFGVVFLSGSSRCPILVLD</sequence>
<keyword evidence="2" id="KW-1185">Reference proteome</keyword>
<dbReference type="EMBL" id="CAKOAT010648487">
    <property type="protein sequence ID" value="CAH8385075.1"/>
    <property type="molecule type" value="Genomic_DNA"/>
</dbReference>
<reference evidence="1 2" key="1">
    <citation type="submission" date="2022-03" db="EMBL/GenBank/DDBJ databases">
        <authorList>
            <person name="Macdonald S."/>
            <person name="Ahmed S."/>
            <person name="Newling K."/>
        </authorList>
    </citation>
    <scope>NUCLEOTIDE SEQUENCE [LARGE SCALE GENOMIC DNA]</scope>
</reference>
<proteinExistence type="predicted"/>
<gene>
    <name evidence="1" type="ORF">ERUC_LOCUS37558</name>
</gene>
<protein>
    <submittedName>
        <fullName evidence="1">Uncharacterized protein</fullName>
    </submittedName>
</protein>